<dbReference type="eggNOG" id="COG3182">
    <property type="taxonomic scope" value="Bacteria"/>
</dbReference>
<feature type="transmembrane region" description="Helical" evidence="1">
    <location>
        <begin position="350"/>
        <end position="371"/>
    </location>
</feature>
<dbReference type="EMBL" id="AQRA01000010">
    <property type="protein sequence ID" value="EZH71946.1"/>
    <property type="molecule type" value="Genomic_DNA"/>
</dbReference>
<sequence>MSKRNHNIFFNTHTVSGIVISVALYIIFFAGAFALFKEEIAIWEEGKSISHVERSDIDYDKIFKTLDDQYELTGRDLQLNFGEDRDHIYVFMGASKDSLASEKGKQPNYFYVDINSVDTKTYPEQYSLGEFLYRLHFFAQLPSIGIYLAGFVALFFLFAIVTGVIVHWKKIIPNFYTFNPKAALKRVWVDAHTALGVIGLPFQFIFAVTGAYFCLSILVLLPANTLYNNDQTKLMEDLRPERKTYEWIARAEKEIPSFNAFSKNTTSDRSDFHLTRGFVKNYGGTNMKFGVIGEYKDNKRFIGTGRTVLDVFSGEIEEQKNPDKTVYKEDVQRVISRLHFGDYGGIPMKIIYFVLAMITCFVIITGVLIWIEARNKKGMTISQRLYTAKVGHIYLAICLSMLPVTALAFLFVKFSNGYFEDKQTAIYYFYFIVWLIVIFFFRFKRDNYATNKYSLLLGAIFGFLIPISNGIISGNWIWNTFTQHQFEIVLVDVLWIIIASISLVFYFKIQPQVKAQSSFNKNQIDYKNISALKAEAKQNSSNDIEATKLEVKDDNHNSIPMRTKIITLWIFIILGFIFHHIYGLANVFFKESVFIEGSTGETPFWAHQWRILMEGLAFLFAVMTVQVSKKWFRWVSFIWGIIVALFNVYHVIEAMMHEATNYSEIFILLLMAVASIFLVINLNKWKNIQVA</sequence>
<dbReference type="Proteomes" id="UP000023541">
    <property type="component" value="Unassembled WGS sequence"/>
</dbReference>
<dbReference type="STRING" id="1317122.ATO12_04825"/>
<evidence type="ECO:0008006" key="4">
    <source>
        <dbReference type="Google" id="ProtNLM"/>
    </source>
</evidence>
<dbReference type="PANTHER" id="PTHR34219">
    <property type="entry name" value="IRON-REGULATED INNER MEMBRANE PROTEIN-RELATED"/>
    <property type="match status" value="1"/>
</dbReference>
<comment type="caution">
    <text evidence="2">The sequence shown here is derived from an EMBL/GenBank/DDBJ whole genome shotgun (WGS) entry which is preliminary data.</text>
</comment>
<feature type="transmembrane region" description="Helical" evidence="1">
    <location>
        <begin position="566"/>
        <end position="589"/>
    </location>
</feature>
<feature type="transmembrane region" description="Helical" evidence="1">
    <location>
        <begin position="484"/>
        <end position="507"/>
    </location>
</feature>
<evidence type="ECO:0000256" key="1">
    <source>
        <dbReference type="SAM" id="Phobius"/>
    </source>
</evidence>
<evidence type="ECO:0000313" key="3">
    <source>
        <dbReference type="Proteomes" id="UP000023541"/>
    </source>
</evidence>
<keyword evidence="1" id="KW-0472">Membrane</keyword>
<dbReference type="Pfam" id="PF03929">
    <property type="entry name" value="PepSY_TM"/>
    <property type="match status" value="1"/>
</dbReference>
<feature type="transmembrane region" description="Helical" evidence="1">
    <location>
        <begin position="392"/>
        <end position="412"/>
    </location>
</feature>
<feature type="transmembrane region" description="Helical" evidence="1">
    <location>
        <begin position="664"/>
        <end position="682"/>
    </location>
</feature>
<feature type="transmembrane region" description="Helical" evidence="1">
    <location>
        <begin position="424"/>
        <end position="443"/>
    </location>
</feature>
<name>A0A023BPN3_9FLAO</name>
<dbReference type="RefSeq" id="WP_034246159.1">
    <property type="nucleotide sequence ID" value="NZ_AQRA01000010.1"/>
</dbReference>
<keyword evidence="1" id="KW-1133">Transmembrane helix</keyword>
<evidence type="ECO:0000313" key="2">
    <source>
        <dbReference type="EMBL" id="EZH71946.1"/>
    </source>
</evidence>
<gene>
    <name evidence="2" type="ORF">ATO12_04825</name>
</gene>
<dbReference type="PANTHER" id="PTHR34219:SF3">
    <property type="entry name" value="BLL7967 PROTEIN"/>
    <property type="match status" value="1"/>
</dbReference>
<dbReference type="InterPro" id="IPR005625">
    <property type="entry name" value="PepSY-ass_TM"/>
</dbReference>
<keyword evidence="3" id="KW-1185">Reference proteome</keyword>
<proteinExistence type="predicted"/>
<protein>
    <recommendedName>
        <fullName evidence="4">PepSY-associated TM helix domain-containing protein</fullName>
    </recommendedName>
</protein>
<keyword evidence="1" id="KW-0812">Transmembrane</keyword>
<dbReference type="AlphaFoldDB" id="A0A023BPN3"/>
<accession>A0A023BPN3</accession>
<feature type="transmembrane region" description="Helical" evidence="1">
    <location>
        <begin position="634"/>
        <end position="652"/>
    </location>
</feature>
<reference evidence="2 3" key="1">
    <citation type="submission" date="2014-04" db="EMBL/GenBank/DDBJ databases">
        <title>Aquimarina sp. 22II-S11-z7 Genome Sequencing.</title>
        <authorList>
            <person name="Lai Q."/>
        </authorList>
    </citation>
    <scope>NUCLEOTIDE SEQUENCE [LARGE SCALE GENOMIC DNA]</scope>
    <source>
        <strain evidence="2 3">22II-S11-z7</strain>
    </source>
</reference>
<feature type="transmembrane region" description="Helical" evidence="1">
    <location>
        <begin position="609"/>
        <end position="627"/>
    </location>
</feature>
<feature type="transmembrane region" description="Helical" evidence="1">
    <location>
        <begin position="144"/>
        <end position="166"/>
    </location>
</feature>
<feature type="transmembrane region" description="Helical" evidence="1">
    <location>
        <begin position="455"/>
        <end position="478"/>
    </location>
</feature>
<dbReference type="OrthoDB" id="6307929at2"/>
<organism evidence="2 3">
    <name type="scientific">Aquimarina atlantica</name>
    <dbReference type="NCBI Taxonomy" id="1317122"/>
    <lineage>
        <taxon>Bacteria</taxon>
        <taxon>Pseudomonadati</taxon>
        <taxon>Bacteroidota</taxon>
        <taxon>Flavobacteriia</taxon>
        <taxon>Flavobacteriales</taxon>
        <taxon>Flavobacteriaceae</taxon>
        <taxon>Aquimarina</taxon>
    </lineage>
</organism>
<feature type="transmembrane region" description="Helical" evidence="1">
    <location>
        <begin position="12"/>
        <end position="36"/>
    </location>
</feature>
<feature type="transmembrane region" description="Helical" evidence="1">
    <location>
        <begin position="187"/>
        <end position="220"/>
    </location>
</feature>